<feature type="domain" description="Flagellar basal body rod protein N-terminal" evidence="6">
    <location>
        <begin position="7"/>
        <end position="37"/>
    </location>
</feature>
<dbReference type="GO" id="GO:0005829">
    <property type="term" value="C:cytosol"/>
    <property type="evidence" value="ECO:0007669"/>
    <property type="project" value="TreeGrafter"/>
</dbReference>
<evidence type="ECO:0000256" key="3">
    <source>
        <dbReference type="ARBA" id="ARBA00019015"/>
    </source>
</evidence>
<evidence type="ECO:0000259" key="8">
    <source>
        <dbReference type="Pfam" id="PF07559"/>
    </source>
</evidence>
<dbReference type="Pfam" id="PF07559">
    <property type="entry name" value="FlgE_D2"/>
    <property type="match status" value="1"/>
</dbReference>
<evidence type="ECO:0000313" key="10">
    <source>
        <dbReference type="Proteomes" id="UP000242447"/>
    </source>
</evidence>
<evidence type="ECO:0000313" key="9">
    <source>
        <dbReference type="EMBL" id="ARO15430.1"/>
    </source>
</evidence>
<dbReference type="InterPro" id="IPR001444">
    <property type="entry name" value="Flag_bb_rod_N"/>
</dbReference>
<dbReference type="Pfam" id="PF06429">
    <property type="entry name" value="Flg_bbr_C"/>
    <property type="match status" value="1"/>
</dbReference>
<organism evidence="9 10">
    <name type="scientific">Ketogulonicigenium robustum</name>
    <dbReference type="NCBI Taxonomy" id="92947"/>
    <lineage>
        <taxon>Bacteria</taxon>
        <taxon>Pseudomonadati</taxon>
        <taxon>Pseudomonadota</taxon>
        <taxon>Alphaproteobacteria</taxon>
        <taxon>Rhodobacterales</taxon>
        <taxon>Roseobacteraceae</taxon>
        <taxon>Ketogulonicigenium</taxon>
    </lineage>
</organism>
<dbReference type="GO" id="GO:0071978">
    <property type="term" value="P:bacterial-type flagellum-dependent swarming motility"/>
    <property type="evidence" value="ECO:0007669"/>
    <property type="project" value="TreeGrafter"/>
</dbReference>
<evidence type="ECO:0000256" key="5">
    <source>
        <dbReference type="RuleBase" id="RU362116"/>
    </source>
</evidence>
<accession>A0A1W6P271</accession>
<evidence type="ECO:0000256" key="4">
    <source>
        <dbReference type="ARBA" id="ARBA00023143"/>
    </source>
</evidence>
<keyword evidence="10" id="KW-1185">Reference proteome</keyword>
<dbReference type="EMBL" id="CP019937">
    <property type="protein sequence ID" value="ARO15430.1"/>
    <property type="molecule type" value="Genomic_DNA"/>
</dbReference>
<dbReference type="Pfam" id="PF00460">
    <property type="entry name" value="Flg_bb_rod"/>
    <property type="match status" value="1"/>
</dbReference>
<evidence type="ECO:0000259" key="6">
    <source>
        <dbReference type="Pfam" id="PF00460"/>
    </source>
</evidence>
<dbReference type="SUPFAM" id="SSF117143">
    <property type="entry name" value="Flagellar hook protein flgE"/>
    <property type="match status" value="1"/>
</dbReference>
<dbReference type="InterPro" id="IPR019776">
    <property type="entry name" value="Flagellar_basal_body_rod_CS"/>
</dbReference>
<feature type="domain" description="Flagellar hook protein FlgE D2" evidence="8">
    <location>
        <begin position="191"/>
        <end position="311"/>
    </location>
</feature>
<dbReference type="InterPro" id="IPR010930">
    <property type="entry name" value="Flg_bb/hook_C_dom"/>
</dbReference>
<dbReference type="PANTHER" id="PTHR30435:SF1">
    <property type="entry name" value="FLAGELLAR HOOK PROTEIN FLGE"/>
    <property type="match status" value="1"/>
</dbReference>
<dbReference type="STRING" id="92947.BVG79_02090"/>
<dbReference type="GO" id="GO:0009424">
    <property type="term" value="C:bacterial-type flagellum hook"/>
    <property type="evidence" value="ECO:0007669"/>
    <property type="project" value="TreeGrafter"/>
</dbReference>
<dbReference type="InterPro" id="IPR011491">
    <property type="entry name" value="FlgE_D2"/>
</dbReference>
<dbReference type="KEGG" id="kro:BVG79_02090"/>
<comment type="function">
    <text evidence="5">A flexible structure which links the flagellar filament to the drive apparatus in the basal body.</text>
</comment>
<dbReference type="AlphaFoldDB" id="A0A1W6P271"/>
<evidence type="ECO:0000259" key="7">
    <source>
        <dbReference type="Pfam" id="PF06429"/>
    </source>
</evidence>
<dbReference type="GO" id="GO:0009425">
    <property type="term" value="C:bacterial-type flagellum basal body"/>
    <property type="evidence" value="ECO:0007669"/>
    <property type="project" value="UniProtKB-SubCell"/>
</dbReference>
<gene>
    <name evidence="9" type="primary">flgE</name>
    <name evidence="9" type="ORF">BVG79_02090</name>
</gene>
<comment type="subcellular location">
    <subcellularLocation>
        <location evidence="1 5">Bacterial flagellum basal body</location>
    </subcellularLocation>
</comment>
<keyword evidence="9" id="KW-0282">Flagellum</keyword>
<evidence type="ECO:0000256" key="2">
    <source>
        <dbReference type="ARBA" id="ARBA00009677"/>
    </source>
</evidence>
<dbReference type="InterPro" id="IPR037925">
    <property type="entry name" value="FlgE/F/G-like"/>
</dbReference>
<keyword evidence="9" id="KW-0966">Cell projection</keyword>
<evidence type="ECO:0000256" key="1">
    <source>
        <dbReference type="ARBA" id="ARBA00004117"/>
    </source>
</evidence>
<protein>
    <recommendedName>
        <fullName evidence="3 5">Flagellar hook protein FlgE</fullName>
    </recommendedName>
</protein>
<dbReference type="OrthoDB" id="8372879at2"/>
<dbReference type="RefSeq" id="WP_085786829.1">
    <property type="nucleotide sequence ID" value="NZ_CP019937.1"/>
</dbReference>
<dbReference type="NCBIfam" id="TIGR03506">
    <property type="entry name" value="FlgEFG_subfam"/>
    <property type="match status" value="1"/>
</dbReference>
<name>A0A1W6P271_9RHOB</name>
<reference evidence="9 10" key="1">
    <citation type="submission" date="2017-02" db="EMBL/GenBank/DDBJ databases">
        <title>Ketogulonicigenium robustum SPU B003 Genome sequencing and assembly.</title>
        <authorList>
            <person name="Li Y."/>
            <person name="Liu L."/>
            <person name="Wang C."/>
            <person name="Zhang M."/>
            <person name="Zhang T."/>
            <person name="Zhang Y."/>
        </authorList>
    </citation>
    <scope>NUCLEOTIDE SEQUENCE [LARGE SCALE GENOMIC DNA]</scope>
    <source>
        <strain evidence="9 10">SPU_B003</strain>
    </source>
</reference>
<dbReference type="InterPro" id="IPR020013">
    <property type="entry name" value="Flagellar_FlgE/F/G"/>
</dbReference>
<keyword evidence="9" id="KW-0969">Cilium</keyword>
<proteinExistence type="inferred from homology"/>
<keyword evidence="4 5" id="KW-0975">Bacterial flagellum</keyword>
<dbReference type="PROSITE" id="PS00588">
    <property type="entry name" value="FLAGELLA_BB_ROD"/>
    <property type="match status" value="1"/>
</dbReference>
<dbReference type="Proteomes" id="UP000242447">
    <property type="component" value="Chromosome"/>
</dbReference>
<feature type="domain" description="Flagellar basal-body/hook protein C-terminal" evidence="7">
    <location>
        <begin position="390"/>
        <end position="430"/>
    </location>
</feature>
<sequence>MSISSSMNAGVAGLSANANKLATISDNIANSSTNGYKRAQTEFYAMVIGTSSSKYTAGGVRTSATRVIDERGPLASTTNATDLAISGRGFLPITTLSAVEAGGALPFQMTTTGSFTTNSDGYLTTSSGYALLGWPADSTGSIGTQSRDTTSGLQPVRVLTNQVVGSPTTALTLAANLPATSTEAGATGDVETQVIEYYDNLGKTKTLTVNYVPTVPAAGESNTWTVEIYDDAQGGALVGTYELEFDDSRTGGGRLLSVTTGAGDPYDPATGLLSVDVASGPLSINIGKPGQPDGMTQLSDGFAPVAVTRDGAPSGTLTGVEVDAGGNLYGTYSNGLTRLLYQIPVVDVPNVNGLQSLGSQAYAVSQDSGAFFLWDAGTGPTGEMLGYTSEGSAVDVATELTQMIQTQRAYSSNAKVIQTVDEMLQETTNLKR</sequence>
<dbReference type="PANTHER" id="PTHR30435">
    <property type="entry name" value="FLAGELLAR PROTEIN"/>
    <property type="match status" value="1"/>
</dbReference>
<comment type="similarity">
    <text evidence="2 5">Belongs to the flagella basal body rod proteins family.</text>
</comment>